<organism evidence="5 6">
    <name type="scientific">Dankookia rubra</name>
    <dbReference type="NCBI Taxonomy" id="1442381"/>
    <lineage>
        <taxon>Bacteria</taxon>
        <taxon>Pseudomonadati</taxon>
        <taxon>Pseudomonadota</taxon>
        <taxon>Alphaproteobacteria</taxon>
        <taxon>Acetobacterales</taxon>
        <taxon>Roseomonadaceae</taxon>
        <taxon>Dankookia</taxon>
    </lineage>
</organism>
<dbReference type="Proteomes" id="UP000295096">
    <property type="component" value="Unassembled WGS sequence"/>
</dbReference>
<dbReference type="AlphaFoldDB" id="A0A4R5QBG1"/>
<keyword evidence="3" id="KW-0456">Lyase</keyword>
<keyword evidence="6" id="KW-1185">Reference proteome</keyword>
<feature type="domain" description="HpcH/HpaI aldolase/citrate lyase" evidence="4">
    <location>
        <begin position="116"/>
        <end position="293"/>
    </location>
</feature>
<comment type="similarity">
    <text evidence="1">Belongs to the HpcH/HpaI aldolase family.</text>
</comment>
<comment type="caution">
    <text evidence="5">The sequence shown here is derived from an EMBL/GenBank/DDBJ whole genome shotgun (WGS) entry which is preliminary data.</text>
</comment>
<name>A0A4R5QBG1_9PROT</name>
<dbReference type="GO" id="GO:0046872">
    <property type="term" value="F:metal ion binding"/>
    <property type="evidence" value="ECO:0007669"/>
    <property type="project" value="UniProtKB-KW"/>
</dbReference>
<dbReference type="InterPro" id="IPR050251">
    <property type="entry name" value="HpcH-HpaI_aldolase"/>
</dbReference>
<dbReference type="GO" id="GO:0016832">
    <property type="term" value="F:aldehyde-lyase activity"/>
    <property type="evidence" value="ECO:0007669"/>
    <property type="project" value="TreeGrafter"/>
</dbReference>
<proteinExistence type="inferred from homology"/>
<accession>A0A4R5QBG1</accession>
<dbReference type="SUPFAM" id="SSF51621">
    <property type="entry name" value="Phosphoenolpyruvate/pyruvate domain"/>
    <property type="match status" value="1"/>
</dbReference>
<dbReference type="PANTHER" id="PTHR30502:SF0">
    <property type="entry name" value="PHOSPHOENOLPYRUVATE CARBOXYLASE FAMILY PROTEIN"/>
    <property type="match status" value="1"/>
</dbReference>
<evidence type="ECO:0000256" key="2">
    <source>
        <dbReference type="ARBA" id="ARBA00022723"/>
    </source>
</evidence>
<dbReference type="OrthoDB" id="9802624at2"/>
<dbReference type="PANTHER" id="PTHR30502">
    <property type="entry name" value="2-KETO-3-DEOXY-L-RHAMNONATE ALDOLASE"/>
    <property type="match status" value="1"/>
</dbReference>
<evidence type="ECO:0000256" key="1">
    <source>
        <dbReference type="ARBA" id="ARBA00005568"/>
    </source>
</evidence>
<evidence type="ECO:0000313" key="5">
    <source>
        <dbReference type="EMBL" id="TDH60430.1"/>
    </source>
</evidence>
<reference evidence="5 6" key="1">
    <citation type="journal article" date="2016" name="J. Microbiol.">
        <title>Dankookia rubra gen. nov., sp. nov., an alphaproteobacterium isolated from sediment of a shallow stream.</title>
        <authorList>
            <person name="Kim W.H."/>
            <person name="Kim D.H."/>
            <person name="Kang K."/>
            <person name="Ahn T.Y."/>
        </authorList>
    </citation>
    <scope>NUCLEOTIDE SEQUENCE [LARGE SCALE GENOMIC DNA]</scope>
    <source>
        <strain evidence="5 6">JCM30602</strain>
    </source>
</reference>
<sequence>MAAQHNRDSRGKTMPSRINRAIELLQQDQAIYYAGHHTGHVLTYAQGIEDAQTWADYINIGMEHGAFDVVGLAEYMRGLVDGGPIRSGHRTPAVVVEAPVNGTDDANVRYNAWQFRQILGRGVHGVLLCQAETADAVRAFVEACRYPHQLAGVDPALPSPLDRMHGVTAIAPGHRLLRVGTRGRGSERTAAPIWGVDEEEYFRRCDPWPLNSDGELLLGVKIESPEGVARCEEILAVPGIGFAEMGPGDLGLSLLGRTALQPSPYPAEMQEARERVFAACRANGIAFLEGCMPETIAARLDEGVRVIAGGREDTACVGRAHQRRGMPA</sequence>
<gene>
    <name evidence="5" type="ORF">E2C06_22085</name>
</gene>
<evidence type="ECO:0000259" key="4">
    <source>
        <dbReference type="Pfam" id="PF03328"/>
    </source>
</evidence>
<evidence type="ECO:0000313" key="6">
    <source>
        <dbReference type="Proteomes" id="UP000295096"/>
    </source>
</evidence>
<dbReference type="GO" id="GO:0005737">
    <property type="term" value="C:cytoplasm"/>
    <property type="evidence" value="ECO:0007669"/>
    <property type="project" value="TreeGrafter"/>
</dbReference>
<dbReference type="InterPro" id="IPR040442">
    <property type="entry name" value="Pyrv_kinase-like_dom_sf"/>
</dbReference>
<dbReference type="Gene3D" id="3.20.20.60">
    <property type="entry name" value="Phosphoenolpyruvate-binding domains"/>
    <property type="match status" value="1"/>
</dbReference>
<dbReference type="Pfam" id="PF03328">
    <property type="entry name" value="HpcH_HpaI"/>
    <property type="match status" value="1"/>
</dbReference>
<keyword evidence="2" id="KW-0479">Metal-binding</keyword>
<evidence type="ECO:0000256" key="3">
    <source>
        <dbReference type="ARBA" id="ARBA00023239"/>
    </source>
</evidence>
<dbReference type="InterPro" id="IPR015813">
    <property type="entry name" value="Pyrv/PenolPyrv_kinase-like_dom"/>
</dbReference>
<protein>
    <recommendedName>
        <fullName evidence="4">HpcH/HpaI aldolase/citrate lyase domain-containing protein</fullName>
    </recommendedName>
</protein>
<dbReference type="EMBL" id="SMSJ01000038">
    <property type="protein sequence ID" value="TDH60430.1"/>
    <property type="molecule type" value="Genomic_DNA"/>
</dbReference>
<dbReference type="InterPro" id="IPR005000">
    <property type="entry name" value="Aldolase/citrate-lyase_domain"/>
</dbReference>